<evidence type="ECO:0000313" key="3">
    <source>
        <dbReference type="Proteomes" id="UP000006514"/>
    </source>
</evidence>
<reference evidence="3" key="1">
    <citation type="journal article" date="2012" name="Science">
        <title>The Paleozoic origin of enzymatic lignin decomposition reconstructed from 31 fungal genomes.</title>
        <authorList>
            <person name="Floudas D."/>
            <person name="Binder M."/>
            <person name="Riley R."/>
            <person name="Barry K."/>
            <person name="Blanchette R.A."/>
            <person name="Henrissat B."/>
            <person name="Martinez A.T."/>
            <person name="Otillar R."/>
            <person name="Spatafora J.W."/>
            <person name="Yadav J.S."/>
            <person name="Aerts A."/>
            <person name="Benoit I."/>
            <person name="Boyd A."/>
            <person name="Carlson A."/>
            <person name="Copeland A."/>
            <person name="Coutinho P.M."/>
            <person name="de Vries R.P."/>
            <person name="Ferreira P."/>
            <person name="Findley K."/>
            <person name="Foster B."/>
            <person name="Gaskell J."/>
            <person name="Glotzer D."/>
            <person name="Gorecki P."/>
            <person name="Heitman J."/>
            <person name="Hesse C."/>
            <person name="Hori C."/>
            <person name="Igarashi K."/>
            <person name="Jurgens J.A."/>
            <person name="Kallen N."/>
            <person name="Kersten P."/>
            <person name="Kohler A."/>
            <person name="Kuees U."/>
            <person name="Kumar T.K.A."/>
            <person name="Kuo A."/>
            <person name="LaButti K."/>
            <person name="Larrondo L.F."/>
            <person name="Lindquist E."/>
            <person name="Ling A."/>
            <person name="Lombard V."/>
            <person name="Lucas S."/>
            <person name="Lundell T."/>
            <person name="Martin R."/>
            <person name="McLaughlin D.J."/>
            <person name="Morgenstern I."/>
            <person name="Morin E."/>
            <person name="Murat C."/>
            <person name="Nagy L.G."/>
            <person name="Nolan M."/>
            <person name="Ohm R.A."/>
            <person name="Patyshakuliyeva A."/>
            <person name="Rokas A."/>
            <person name="Ruiz-Duenas F.J."/>
            <person name="Sabat G."/>
            <person name="Salamov A."/>
            <person name="Samejima M."/>
            <person name="Schmutz J."/>
            <person name="Slot J.C."/>
            <person name="St John F."/>
            <person name="Stenlid J."/>
            <person name="Sun H."/>
            <person name="Sun S."/>
            <person name="Syed K."/>
            <person name="Tsang A."/>
            <person name="Wiebenga A."/>
            <person name="Young D."/>
            <person name="Pisabarro A."/>
            <person name="Eastwood D.C."/>
            <person name="Martin F."/>
            <person name="Cullen D."/>
            <person name="Grigoriev I.V."/>
            <person name="Hibbett D.S."/>
        </authorList>
    </citation>
    <scope>NUCLEOTIDE SEQUENCE [LARGE SCALE GENOMIC DNA]</scope>
    <source>
        <strain evidence="3">TFB10046</strain>
    </source>
</reference>
<dbReference type="EMBL" id="JH687934">
    <property type="protein sequence ID" value="EJD34598.1"/>
    <property type="molecule type" value="Genomic_DNA"/>
</dbReference>
<dbReference type="KEGG" id="adl:AURDEDRAFT_176379"/>
<protein>
    <submittedName>
        <fullName evidence="2">Uncharacterized protein</fullName>
    </submittedName>
</protein>
<sequence length="263" mass="29953">MTAEQRAAAIQAARDVWKAAHDAAVEAWNQQAEDDAAIARQAAEDEENERQRLEEARQAALREAEEADRLAQEAKRPKFNIDNAAEAPVLTELQAPVSAHEDLRKGKWVAWHLFTPEMCREDLNAYQHDQEFKLAKADDGGLIMQSSRRLTRIPVIPDRQLSYEQWSSAIPTFLRTIKDVGWPEELLQQWNSFLYQLQHHPARFDDSRAIVIFAADYRADWHRAHADGKAVFNISRINAVRMMDALATSKRMALDAAIQVSTV</sequence>
<dbReference type="InParanoid" id="J0LDE6"/>
<gene>
    <name evidence="2" type="ORF">AURDEDRAFT_176379</name>
</gene>
<organism evidence="2 3">
    <name type="scientific">Auricularia subglabra (strain TFB-10046 / SS5)</name>
    <name type="common">White-rot fungus</name>
    <name type="synonym">Auricularia delicata (strain TFB10046)</name>
    <dbReference type="NCBI Taxonomy" id="717982"/>
    <lineage>
        <taxon>Eukaryota</taxon>
        <taxon>Fungi</taxon>
        <taxon>Dikarya</taxon>
        <taxon>Basidiomycota</taxon>
        <taxon>Agaricomycotina</taxon>
        <taxon>Agaricomycetes</taxon>
        <taxon>Auriculariales</taxon>
        <taxon>Auriculariaceae</taxon>
        <taxon>Auricularia</taxon>
    </lineage>
</organism>
<feature type="region of interest" description="Disordered" evidence="1">
    <location>
        <begin position="31"/>
        <end position="74"/>
    </location>
</feature>
<evidence type="ECO:0000256" key="1">
    <source>
        <dbReference type="SAM" id="MobiDB-lite"/>
    </source>
</evidence>
<feature type="compositionally biased region" description="Basic and acidic residues" evidence="1">
    <location>
        <begin position="49"/>
        <end position="74"/>
    </location>
</feature>
<proteinExistence type="predicted"/>
<keyword evidence="3" id="KW-1185">Reference proteome</keyword>
<accession>J0LDE6</accession>
<dbReference type="Proteomes" id="UP000006514">
    <property type="component" value="Unassembled WGS sequence"/>
</dbReference>
<name>J0LDE6_AURST</name>
<dbReference type="OrthoDB" id="2688210at2759"/>
<dbReference type="AlphaFoldDB" id="J0LDE6"/>
<evidence type="ECO:0000313" key="2">
    <source>
        <dbReference type="EMBL" id="EJD34598.1"/>
    </source>
</evidence>